<sequence length="437" mass="47764">MAGLLAARVLSDFYASVTLVERDALPENAIQRRGVSQGRHLHALSTRGSMVLTELFPGLFDELLASGANLIDGTDASQIYARIFGHELSRTGDIANPEALRTHLASRPLLEAHVRRRVRALANVTFLEDHDVVEPVLGDANRVVGARVVDRAANRERVLKADLVVDATGRSARTPAFLEKHGYAGPPEQKYAVDLSYATQFFRVPDGALAQKMLIVGPTVERATGAGVLTYENGTVCLTLMGIAGHKLPTDLPGLLTLATELLPAATVAALRAGEPIGEVAAQHYPTSVWRRYDRLKRFPQGFLVIGDAVCSFNPVYGQGMTTAALQAKALGDCLRDDAADDVGRRYFHRAAKKLAPIWQSNRLNDFALRPVDDWRAVPQRVLNWNLDKVVAAAADDIVLSEAFMRTLTLTGAPSRLLRPSMLMRVIRGNRRRVRTT</sequence>
<dbReference type="SUPFAM" id="SSF51905">
    <property type="entry name" value="FAD/NAD(P)-binding domain"/>
    <property type="match status" value="1"/>
</dbReference>
<dbReference type="PANTHER" id="PTHR43422">
    <property type="entry name" value="THIAMINE THIAZOLE SYNTHASE"/>
    <property type="match status" value="1"/>
</dbReference>
<organism evidence="1 2">
    <name type="scientific">Candidatus Mycobacterium wuenschmannii</name>
    <dbReference type="NCBI Taxonomy" id="3027808"/>
    <lineage>
        <taxon>Bacteria</taxon>
        <taxon>Bacillati</taxon>
        <taxon>Actinomycetota</taxon>
        <taxon>Actinomycetes</taxon>
        <taxon>Mycobacteriales</taxon>
        <taxon>Mycobacteriaceae</taxon>
        <taxon>Mycobacterium</taxon>
    </lineage>
</organism>
<dbReference type="Proteomes" id="UP001236585">
    <property type="component" value="Chromosome"/>
</dbReference>
<name>A0ABY8VUR2_9MYCO</name>
<accession>A0ABY8VUR2</accession>
<dbReference type="EMBL" id="CP126981">
    <property type="protein sequence ID" value="WIM86740.1"/>
    <property type="molecule type" value="Genomic_DNA"/>
</dbReference>
<evidence type="ECO:0000313" key="2">
    <source>
        <dbReference type="Proteomes" id="UP001236585"/>
    </source>
</evidence>
<reference evidence="1 2" key="1">
    <citation type="journal article" date="2023" name="Microbiol. Resour. Announc.">
        <title>Complete Genome Sequence of Mycobacterium wuenschmanii, a novel Nontuberculous Mycobacterium Isolated from a captive population of Amazon Milk Frogs.</title>
        <authorList>
            <person name="Hicks J."/>
            <person name="Zeineldin M."/>
            <person name="Ward H."/>
            <person name="Wuenschmann A."/>
            <person name="Camp P."/>
            <person name="Farrell D."/>
            <person name="Lehman K."/>
            <person name="Thacker T."/>
            <person name="Cuthbert E."/>
        </authorList>
    </citation>
    <scope>NUCLEOTIDE SEQUENCE [LARGE SCALE GENOMIC DNA]</scope>
    <source>
        <strain evidence="1 2">Wuenschmanii</strain>
    </source>
</reference>
<evidence type="ECO:0000313" key="1">
    <source>
        <dbReference type="EMBL" id="WIM86740.1"/>
    </source>
</evidence>
<dbReference type="RefSeq" id="WP_285186223.1">
    <property type="nucleotide sequence ID" value="NZ_CP126981.1"/>
</dbReference>
<proteinExistence type="predicted"/>
<protein>
    <submittedName>
        <fullName evidence="1">2-polyprenyl-6-methoxyphenol hydroxylase-like oxidoreductase</fullName>
    </submittedName>
</protein>
<keyword evidence="2" id="KW-1185">Reference proteome</keyword>
<gene>
    <name evidence="1" type="ORF">PT015_17885</name>
</gene>
<dbReference type="Gene3D" id="3.50.50.60">
    <property type="entry name" value="FAD/NAD(P)-binding domain"/>
    <property type="match status" value="1"/>
</dbReference>
<dbReference type="PANTHER" id="PTHR43422:SF3">
    <property type="entry name" value="THIAMINE THIAZOLE SYNTHASE"/>
    <property type="match status" value="1"/>
</dbReference>
<dbReference type="InterPro" id="IPR036188">
    <property type="entry name" value="FAD/NAD-bd_sf"/>
</dbReference>